<evidence type="ECO:0000256" key="1">
    <source>
        <dbReference type="ARBA" id="ARBA00023239"/>
    </source>
</evidence>
<dbReference type="PANTHER" id="PTHR30536:SF5">
    <property type="entry name" value="ALTRONATE DEHYDRATASE"/>
    <property type="match status" value="1"/>
</dbReference>
<dbReference type="EC" id="4.2.1.7" evidence="3"/>
<dbReference type="GO" id="GO:0019698">
    <property type="term" value="P:D-galacturonate catabolic process"/>
    <property type="evidence" value="ECO:0007669"/>
    <property type="project" value="TreeGrafter"/>
</dbReference>
<dbReference type="InterPro" id="IPR013974">
    <property type="entry name" value="SAF"/>
</dbReference>
<dbReference type="SMART" id="SM00858">
    <property type="entry name" value="SAF"/>
    <property type="match status" value="1"/>
</dbReference>
<accession>A0A645J265</accession>
<dbReference type="CDD" id="cd11613">
    <property type="entry name" value="SAF_AH_GD"/>
    <property type="match status" value="1"/>
</dbReference>
<keyword evidence="1 3" id="KW-0456">Lyase</keyword>
<reference evidence="3" key="1">
    <citation type="submission" date="2019-08" db="EMBL/GenBank/DDBJ databases">
        <authorList>
            <person name="Kucharzyk K."/>
            <person name="Murdoch R.W."/>
            <person name="Higgins S."/>
            <person name="Loffler F."/>
        </authorList>
    </citation>
    <scope>NUCLEOTIDE SEQUENCE</scope>
</reference>
<sequence length="101" mass="10951">MIEVLALKVHDCDNVAVIFAENVEAGMKVLVRDKKGNLQSLILKTAVPYGHKIAVADIPAGTPILKYGEEIGLSTKDITVGEHVHIHNLESRRGRGDLNKG</sequence>
<evidence type="ECO:0000313" key="3">
    <source>
        <dbReference type="EMBL" id="MPN57768.1"/>
    </source>
</evidence>
<comment type="caution">
    <text evidence="3">The sequence shown here is derived from an EMBL/GenBank/DDBJ whole genome shotgun (WGS) entry which is preliminary data.</text>
</comment>
<proteinExistence type="predicted"/>
<dbReference type="InterPro" id="IPR052172">
    <property type="entry name" value="UxaA_altronate/galactarate_dh"/>
</dbReference>
<organism evidence="3">
    <name type="scientific">bioreactor metagenome</name>
    <dbReference type="NCBI Taxonomy" id="1076179"/>
    <lineage>
        <taxon>unclassified sequences</taxon>
        <taxon>metagenomes</taxon>
        <taxon>ecological metagenomes</taxon>
    </lineage>
</organism>
<dbReference type="InterPro" id="IPR044144">
    <property type="entry name" value="SAF_UxaA/GarD"/>
</dbReference>
<name>A0A645J265_9ZZZZ</name>
<protein>
    <submittedName>
        <fullName evidence="3">Altronate dehydratase</fullName>
        <ecNumber evidence="3">4.2.1.7</ecNumber>
    </submittedName>
</protein>
<dbReference type="PANTHER" id="PTHR30536">
    <property type="entry name" value="ALTRONATE/GALACTARATE DEHYDRATASE"/>
    <property type="match status" value="1"/>
</dbReference>
<dbReference type="Gene3D" id="2.30.130.110">
    <property type="match status" value="1"/>
</dbReference>
<feature type="domain" description="SAF" evidence="2">
    <location>
        <begin position="38"/>
        <end position="90"/>
    </location>
</feature>
<evidence type="ECO:0000259" key="2">
    <source>
        <dbReference type="SMART" id="SM00858"/>
    </source>
</evidence>
<dbReference type="AlphaFoldDB" id="A0A645J265"/>
<gene>
    <name evidence="3" type="primary">uxaA_28</name>
    <name evidence="3" type="ORF">SDC9_205462</name>
</gene>
<dbReference type="GO" id="GO:0008789">
    <property type="term" value="F:altronate dehydratase activity"/>
    <property type="evidence" value="ECO:0007669"/>
    <property type="project" value="UniProtKB-EC"/>
</dbReference>
<dbReference type="EMBL" id="VSSQ01129726">
    <property type="protein sequence ID" value="MPN57768.1"/>
    <property type="molecule type" value="Genomic_DNA"/>
</dbReference>